<name>A0A9D1YNK1_9FIRM</name>
<dbReference type="GO" id="GO:0003724">
    <property type="term" value="F:RNA helicase activity"/>
    <property type="evidence" value="ECO:0007669"/>
    <property type="project" value="UniProtKB-EC"/>
</dbReference>
<dbReference type="InterPro" id="IPR014001">
    <property type="entry name" value="Helicase_ATP-bd"/>
</dbReference>
<protein>
    <recommendedName>
        <fullName evidence="1">RNA helicase</fullName>
        <ecNumber evidence="1">3.6.4.13</ecNumber>
    </recommendedName>
</protein>
<gene>
    <name evidence="11" type="ORF">H9831_04070</name>
</gene>
<evidence type="ECO:0000259" key="10">
    <source>
        <dbReference type="PROSITE" id="PS51194"/>
    </source>
</evidence>
<comment type="caution">
    <text evidence="11">The sequence shown here is derived from an EMBL/GenBank/DDBJ whole genome shotgun (WGS) entry which is preliminary data.</text>
</comment>
<keyword evidence="2" id="KW-0547">Nucleotide-binding</keyword>
<evidence type="ECO:0000256" key="6">
    <source>
        <dbReference type="ARBA" id="ARBA00022946"/>
    </source>
</evidence>
<sequence>MVQKEKLVQFYFNQYRDWSRAYKKKNNEGKKTYEQRIDRLLEDMQAPRGRLSQAHLEEFHRQLRNLAYFSFREENRFAIMKIRDLLLEELVRLDLETMRPEDRELITARFLEYLREEKPYEICQRTMGRLAASFAGAGIRGQIIDMVPARPETEFQETRQMKRHFVLHVGPTNCGKTYQALERLRQAESGVYLGPLRLLALEVYEKIKDAGIPCTMLTGEERIYEDNSRITSSTVEMLDIDQSYEVAVIDEAQMIADPDRGHSWTRAILGVRAPEVHVCMSPAAERVVTHLIDLCEDTYEIHRYERKTALVCEDVPVRFPEDVQEGDALIVFTKRAVLDIAGRLERGGMRASVIYGSLPPEIRRRQIRLFSGHQTKVVVSTDAIGMGLNLPVKRIVFIQTDKFDGRKTRPLKTSEIRQIAGRAGRFGIYDTGYVSAVGEEGLEFIRAHFDEPEPEITHVSLGFPQVLLDMDEPLDAVLKIWKSVETPAPFEKISIEEVLFLYEKAFRDRKEIDGFEDKHMLYRMLTCSLDIKNRDIVDLWLYYCKTYTADVSLHFPSLMMCSDKGLMKYETFYKMLDLYYQFSVRLGKEIDTERLDAEREKTEETIMRYLTRDKKDYIRKCQYCGALLPLGAQGRICDACYAQMKGSRGLFARRRAAAGADGGADEAGKRGKGKKRPERGGRRKGRAEAEGLKAAEREAEGRKMADTEAGFSGGEAAETKKKRRHRRRRPKKTGGNPVQAVQESGAFPESPSGNSAAE</sequence>
<dbReference type="PANTHER" id="PTHR12131:SF1">
    <property type="entry name" value="ATP-DEPENDENT RNA HELICASE SUPV3L1, MITOCHONDRIAL-RELATED"/>
    <property type="match status" value="1"/>
</dbReference>
<evidence type="ECO:0000256" key="3">
    <source>
        <dbReference type="ARBA" id="ARBA00022801"/>
    </source>
</evidence>
<evidence type="ECO:0000313" key="11">
    <source>
        <dbReference type="EMBL" id="HIY59847.1"/>
    </source>
</evidence>
<feature type="compositionally biased region" description="Basic residues" evidence="8">
    <location>
        <begin position="670"/>
        <end position="685"/>
    </location>
</feature>
<dbReference type="GO" id="GO:0005524">
    <property type="term" value="F:ATP binding"/>
    <property type="evidence" value="ECO:0007669"/>
    <property type="project" value="UniProtKB-KW"/>
</dbReference>
<feature type="region of interest" description="Disordered" evidence="8">
    <location>
        <begin position="658"/>
        <end position="758"/>
    </location>
</feature>
<keyword evidence="6" id="KW-0809">Transit peptide</keyword>
<reference evidence="11" key="1">
    <citation type="journal article" date="2021" name="PeerJ">
        <title>Extensive microbial diversity within the chicken gut microbiome revealed by metagenomics and culture.</title>
        <authorList>
            <person name="Gilroy R."/>
            <person name="Ravi A."/>
            <person name="Getino M."/>
            <person name="Pursley I."/>
            <person name="Horton D.L."/>
            <person name="Alikhan N.F."/>
            <person name="Baker D."/>
            <person name="Gharbi K."/>
            <person name="Hall N."/>
            <person name="Watson M."/>
            <person name="Adriaenssens E.M."/>
            <person name="Foster-Nyarko E."/>
            <person name="Jarju S."/>
            <person name="Secka A."/>
            <person name="Antonio M."/>
            <person name="Oren A."/>
            <person name="Chaudhuri R.R."/>
            <person name="La Ragione R."/>
            <person name="Hildebrand F."/>
            <person name="Pallen M.J."/>
        </authorList>
    </citation>
    <scope>NUCLEOTIDE SEQUENCE</scope>
    <source>
        <strain evidence="11">ChiSxjej3B15-24422</strain>
    </source>
</reference>
<dbReference type="Gene3D" id="3.40.50.300">
    <property type="entry name" value="P-loop containing nucleotide triphosphate hydrolases"/>
    <property type="match status" value="2"/>
</dbReference>
<dbReference type="CDD" id="cd17913">
    <property type="entry name" value="DEXQc_Suv3"/>
    <property type="match status" value="1"/>
</dbReference>
<dbReference type="Pfam" id="PF00271">
    <property type="entry name" value="Helicase_C"/>
    <property type="match status" value="1"/>
</dbReference>
<dbReference type="InterPro" id="IPR055206">
    <property type="entry name" value="DEXQc_SUV3"/>
</dbReference>
<dbReference type="InterPro" id="IPR001650">
    <property type="entry name" value="Helicase_C-like"/>
</dbReference>
<dbReference type="EC" id="3.6.4.13" evidence="1"/>
<dbReference type="InterPro" id="IPR050699">
    <property type="entry name" value="RNA-DNA_Helicase"/>
</dbReference>
<feature type="domain" description="Helicase ATP-binding" evidence="9">
    <location>
        <begin position="157"/>
        <end position="302"/>
    </location>
</feature>
<organism evidence="11 12">
    <name type="scientific">Candidatus Eisenbergiella pullistercoris</name>
    <dbReference type="NCBI Taxonomy" id="2838555"/>
    <lineage>
        <taxon>Bacteria</taxon>
        <taxon>Bacillati</taxon>
        <taxon>Bacillota</taxon>
        <taxon>Clostridia</taxon>
        <taxon>Lachnospirales</taxon>
        <taxon>Lachnospiraceae</taxon>
        <taxon>Eisenbergiella</taxon>
    </lineage>
</organism>
<dbReference type="InterPro" id="IPR027417">
    <property type="entry name" value="P-loop_NTPase"/>
</dbReference>
<evidence type="ECO:0000256" key="5">
    <source>
        <dbReference type="ARBA" id="ARBA00022840"/>
    </source>
</evidence>
<reference evidence="11" key="2">
    <citation type="submission" date="2021-04" db="EMBL/GenBank/DDBJ databases">
        <authorList>
            <person name="Gilroy R."/>
        </authorList>
    </citation>
    <scope>NUCLEOTIDE SEQUENCE</scope>
    <source>
        <strain evidence="11">ChiSxjej3B15-24422</strain>
    </source>
</reference>
<accession>A0A9D1YNK1</accession>
<dbReference type="EMBL" id="DXDD01000050">
    <property type="protein sequence ID" value="HIY59847.1"/>
    <property type="molecule type" value="Genomic_DNA"/>
</dbReference>
<dbReference type="SMART" id="SM00487">
    <property type="entry name" value="DEXDc"/>
    <property type="match status" value="1"/>
</dbReference>
<dbReference type="PANTHER" id="PTHR12131">
    <property type="entry name" value="ATP-DEPENDENT RNA AND DNA HELICASE"/>
    <property type="match status" value="1"/>
</dbReference>
<evidence type="ECO:0000256" key="8">
    <source>
        <dbReference type="SAM" id="MobiDB-lite"/>
    </source>
</evidence>
<dbReference type="AlphaFoldDB" id="A0A9D1YNK1"/>
<evidence type="ECO:0000256" key="1">
    <source>
        <dbReference type="ARBA" id="ARBA00012552"/>
    </source>
</evidence>
<keyword evidence="4 11" id="KW-0347">Helicase</keyword>
<dbReference type="PROSITE" id="PS51194">
    <property type="entry name" value="HELICASE_CTER"/>
    <property type="match status" value="1"/>
</dbReference>
<dbReference type="SMART" id="SM00490">
    <property type="entry name" value="HELICc"/>
    <property type="match status" value="1"/>
</dbReference>
<keyword evidence="3" id="KW-0378">Hydrolase</keyword>
<evidence type="ECO:0000256" key="4">
    <source>
        <dbReference type="ARBA" id="ARBA00022806"/>
    </source>
</evidence>
<dbReference type="InterPro" id="IPR044774">
    <property type="entry name" value="Suv3_DEXQc"/>
</dbReference>
<proteinExistence type="predicted"/>
<dbReference type="SUPFAM" id="SSF52540">
    <property type="entry name" value="P-loop containing nucleoside triphosphate hydrolases"/>
    <property type="match status" value="1"/>
</dbReference>
<feature type="domain" description="Helicase C-terminal" evidence="10">
    <location>
        <begin position="287"/>
        <end position="474"/>
    </location>
</feature>
<evidence type="ECO:0000313" key="12">
    <source>
        <dbReference type="Proteomes" id="UP000824007"/>
    </source>
</evidence>
<evidence type="ECO:0000259" key="9">
    <source>
        <dbReference type="PROSITE" id="PS51192"/>
    </source>
</evidence>
<dbReference type="GO" id="GO:0016787">
    <property type="term" value="F:hydrolase activity"/>
    <property type="evidence" value="ECO:0007669"/>
    <property type="project" value="UniProtKB-KW"/>
</dbReference>
<evidence type="ECO:0000256" key="2">
    <source>
        <dbReference type="ARBA" id="ARBA00022741"/>
    </source>
</evidence>
<comment type="catalytic activity">
    <reaction evidence="7">
        <text>ATP + H2O = ADP + phosphate + H(+)</text>
        <dbReference type="Rhea" id="RHEA:13065"/>
        <dbReference type="ChEBI" id="CHEBI:15377"/>
        <dbReference type="ChEBI" id="CHEBI:15378"/>
        <dbReference type="ChEBI" id="CHEBI:30616"/>
        <dbReference type="ChEBI" id="CHEBI:43474"/>
        <dbReference type="ChEBI" id="CHEBI:456216"/>
        <dbReference type="EC" id="3.6.4.13"/>
    </reaction>
</comment>
<dbReference type="Pfam" id="PF22527">
    <property type="entry name" value="DEXQc_Suv3"/>
    <property type="match status" value="1"/>
</dbReference>
<dbReference type="Proteomes" id="UP000824007">
    <property type="component" value="Unassembled WGS sequence"/>
</dbReference>
<evidence type="ECO:0000256" key="7">
    <source>
        <dbReference type="ARBA" id="ARBA00047984"/>
    </source>
</evidence>
<keyword evidence="5" id="KW-0067">ATP-binding</keyword>
<feature type="compositionally biased region" description="Basic and acidic residues" evidence="8">
    <location>
        <begin position="686"/>
        <end position="706"/>
    </location>
</feature>
<feature type="compositionally biased region" description="Basic residues" evidence="8">
    <location>
        <begin position="720"/>
        <end position="732"/>
    </location>
</feature>
<dbReference type="PROSITE" id="PS51192">
    <property type="entry name" value="HELICASE_ATP_BIND_1"/>
    <property type="match status" value="1"/>
</dbReference>